<evidence type="ECO:0000313" key="5">
    <source>
        <dbReference type="EMBL" id="OIQ98387.1"/>
    </source>
</evidence>
<evidence type="ECO:0000256" key="1">
    <source>
        <dbReference type="ARBA" id="ARBA00022679"/>
    </source>
</evidence>
<dbReference type="EC" id="2.3.1.-" evidence="5"/>
<evidence type="ECO:0000259" key="4">
    <source>
        <dbReference type="SMART" id="SM00563"/>
    </source>
</evidence>
<gene>
    <name evidence="5" type="primary">plsC_8</name>
    <name evidence="5" type="ORF">GALL_195110</name>
</gene>
<dbReference type="Pfam" id="PF01553">
    <property type="entry name" value="Acyltransferase"/>
    <property type="match status" value="1"/>
</dbReference>
<dbReference type="SUPFAM" id="SSF69593">
    <property type="entry name" value="Glycerol-3-phosphate (1)-acyltransferase"/>
    <property type="match status" value="1"/>
</dbReference>
<dbReference type="InterPro" id="IPR002123">
    <property type="entry name" value="Plipid/glycerol_acylTrfase"/>
</dbReference>
<dbReference type="EMBL" id="MLJW01000119">
    <property type="protein sequence ID" value="OIQ98387.1"/>
    <property type="molecule type" value="Genomic_DNA"/>
</dbReference>
<keyword evidence="3" id="KW-0812">Transmembrane</keyword>
<dbReference type="GO" id="GO:0006654">
    <property type="term" value="P:phosphatidic acid biosynthetic process"/>
    <property type="evidence" value="ECO:0007669"/>
    <property type="project" value="TreeGrafter"/>
</dbReference>
<sequence length="252" mass="27500">MTALRSLAYQLLFLPWTLGLSLLYLPLLLGPRRRMQRAAAFWLRGALALQAAVLGLRYEVRGREHLPAGAALIAAKHQSAWDTMIFHQLLGDPAYVLKQELLRLPFIGWYLQKTGMVAIDRTAGIKALKLMVDAAKAAAAEGRQVVIFPEGHRAPAGQSGDYHSGVAALYAGLELPLVPVALNSGLFWGRNAFLRHAGVITLEFLPAIPPGLNRKLLMPELEQRIETATRALEAEALARHPHLPPLPAADAV</sequence>
<dbReference type="SMART" id="SM00563">
    <property type="entry name" value="PlsC"/>
    <property type="match status" value="1"/>
</dbReference>
<organism evidence="5">
    <name type="scientific">mine drainage metagenome</name>
    <dbReference type="NCBI Taxonomy" id="410659"/>
    <lineage>
        <taxon>unclassified sequences</taxon>
        <taxon>metagenomes</taxon>
        <taxon>ecological metagenomes</taxon>
    </lineage>
</organism>
<dbReference type="EC" id="2.3.1.51" evidence="5"/>
<dbReference type="CDD" id="cd07989">
    <property type="entry name" value="LPLAT_AGPAT-like"/>
    <property type="match status" value="1"/>
</dbReference>
<dbReference type="PANTHER" id="PTHR10434:SF40">
    <property type="entry name" value="1-ACYL-SN-GLYCEROL-3-PHOSPHATE ACYLTRANSFERASE"/>
    <property type="match status" value="1"/>
</dbReference>
<evidence type="ECO:0000256" key="2">
    <source>
        <dbReference type="ARBA" id="ARBA00023315"/>
    </source>
</evidence>
<keyword evidence="2 5" id="KW-0012">Acyltransferase</keyword>
<accession>A0A1J5S9F2</accession>
<dbReference type="GO" id="GO:0003841">
    <property type="term" value="F:1-acylglycerol-3-phosphate O-acyltransferase activity"/>
    <property type="evidence" value="ECO:0007669"/>
    <property type="project" value="UniProtKB-EC"/>
</dbReference>
<reference evidence="5" key="1">
    <citation type="submission" date="2016-10" db="EMBL/GenBank/DDBJ databases">
        <title>Sequence of Gallionella enrichment culture.</title>
        <authorList>
            <person name="Poehlein A."/>
            <person name="Muehling M."/>
            <person name="Daniel R."/>
        </authorList>
    </citation>
    <scope>NUCLEOTIDE SEQUENCE</scope>
</reference>
<proteinExistence type="predicted"/>
<dbReference type="PANTHER" id="PTHR10434">
    <property type="entry name" value="1-ACYL-SN-GLYCEROL-3-PHOSPHATE ACYLTRANSFERASE"/>
    <property type="match status" value="1"/>
</dbReference>
<feature type="transmembrane region" description="Helical" evidence="3">
    <location>
        <begin position="6"/>
        <end position="29"/>
    </location>
</feature>
<keyword evidence="3" id="KW-0472">Membrane</keyword>
<evidence type="ECO:0000256" key="3">
    <source>
        <dbReference type="SAM" id="Phobius"/>
    </source>
</evidence>
<dbReference type="AlphaFoldDB" id="A0A1J5S9F2"/>
<name>A0A1J5S9F2_9ZZZZ</name>
<keyword evidence="3" id="KW-1133">Transmembrane helix</keyword>
<keyword evidence="1 5" id="KW-0808">Transferase</keyword>
<comment type="caution">
    <text evidence="5">The sequence shown here is derived from an EMBL/GenBank/DDBJ whole genome shotgun (WGS) entry which is preliminary data.</text>
</comment>
<feature type="domain" description="Phospholipid/glycerol acyltransferase" evidence="4">
    <location>
        <begin position="71"/>
        <end position="185"/>
    </location>
</feature>
<protein>
    <submittedName>
        <fullName evidence="5">1-acyl-sn-glycerol-3-phosphate acyltransferase</fullName>
        <ecNumber evidence="5">2.3.1.-</ecNumber>
        <ecNumber evidence="5">2.3.1.51</ecNumber>
    </submittedName>
</protein>